<proteinExistence type="predicted"/>
<gene>
    <name evidence="1" type="ORF">DID88_002097</name>
</gene>
<dbReference type="OrthoDB" id="3503968at2759"/>
<organism evidence="1 2">
    <name type="scientific">Monilinia fructigena</name>
    <dbReference type="NCBI Taxonomy" id="38457"/>
    <lineage>
        <taxon>Eukaryota</taxon>
        <taxon>Fungi</taxon>
        <taxon>Dikarya</taxon>
        <taxon>Ascomycota</taxon>
        <taxon>Pezizomycotina</taxon>
        <taxon>Leotiomycetes</taxon>
        <taxon>Helotiales</taxon>
        <taxon>Sclerotiniaceae</taxon>
        <taxon>Monilinia</taxon>
    </lineage>
</organism>
<protein>
    <submittedName>
        <fullName evidence="1">Uncharacterized protein</fullName>
    </submittedName>
</protein>
<dbReference type="Proteomes" id="UP000249056">
    <property type="component" value="Unassembled WGS sequence"/>
</dbReference>
<name>A0A395IV75_9HELO</name>
<accession>A0A395IV75</accession>
<comment type="caution">
    <text evidence="1">The sequence shown here is derived from an EMBL/GenBank/DDBJ whole genome shotgun (WGS) entry which is preliminary data.</text>
</comment>
<sequence length="246" mass="28289">MDHPIPLHNEHPETSIHYDPDDLAKIFRSRCSQLENRSQFDGLLSHYILKRNEYLGIRRQSKYHLFSLDKTFWNRYFPDEEFGGSDPDPIYSRVFADYFTSEKKMREDMKSQDVDMYEQVILLTELSKLYNEKLVTARNLATAVSQKTAILQKGGDGKISTPEIENGDRSSFEFVEAPELAGDYEIVKGHESPEAADSVGAYELMDASSSVEKSEVEKQHTSFIDAFTKLDVEDNETSWVLVQHET</sequence>
<reference evidence="1 2" key="1">
    <citation type="submission" date="2018-06" db="EMBL/GenBank/DDBJ databases">
        <title>Genome Sequence of the Brown Rot Fungal Pathogen Monilinia fructigena.</title>
        <authorList>
            <person name="Landi L."/>
            <person name="De Miccolis Angelini R.M."/>
            <person name="Pollastro S."/>
            <person name="Abate D."/>
            <person name="Faretra F."/>
            <person name="Romanazzi G."/>
        </authorList>
    </citation>
    <scope>NUCLEOTIDE SEQUENCE [LARGE SCALE GENOMIC DNA]</scope>
    <source>
        <strain evidence="1 2">Mfrg269</strain>
    </source>
</reference>
<dbReference type="EMBL" id="QKRW01000015">
    <property type="protein sequence ID" value="RAL64205.1"/>
    <property type="molecule type" value="Genomic_DNA"/>
</dbReference>
<dbReference type="AlphaFoldDB" id="A0A395IV75"/>
<keyword evidence="2" id="KW-1185">Reference proteome</keyword>
<evidence type="ECO:0000313" key="1">
    <source>
        <dbReference type="EMBL" id="RAL64205.1"/>
    </source>
</evidence>
<evidence type="ECO:0000313" key="2">
    <source>
        <dbReference type="Proteomes" id="UP000249056"/>
    </source>
</evidence>